<organism evidence="2 3">
    <name type="scientific">Halobacterium salinarum</name>
    <name type="common">Halobacterium halobium</name>
    <dbReference type="NCBI Taxonomy" id="2242"/>
    <lineage>
        <taxon>Archaea</taxon>
        <taxon>Methanobacteriati</taxon>
        <taxon>Methanobacteriota</taxon>
        <taxon>Stenosarchaea group</taxon>
        <taxon>Halobacteria</taxon>
        <taxon>Halobacteriales</taxon>
        <taxon>Halobacteriaceae</taxon>
        <taxon>Halobacterium</taxon>
    </lineage>
</organism>
<dbReference type="GO" id="GO:0003700">
    <property type="term" value="F:DNA-binding transcription factor activity"/>
    <property type="evidence" value="ECO:0007669"/>
    <property type="project" value="InterPro"/>
</dbReference>
<protein>
    <submittedName>
        <fullName evidence="2">DNA-binding IclR family transcriptional regulator</fullName>
    </submittedName>
</protein>
<feature type="domain" description="HTH marR-type" evidence="1">
    <location>
        <begin position="13"/>
        <end position="62"/>
    </location>
</feature>
<comment type="caution">
    <text evidence="2">The sequence shown here is derived from an EMBL/GenBank/DDBJ whole genome shotgun (WGS) entry which is preliminary data.</text>
</comment>
<dbReference type="GO" id="GO:0003677">
    <property type="term" value="F:DNA binding"/>
    <property type="evidence" value="ECO:0007669"/>
    <property type="project" value="UniProtKB-KW"/>
</dbReference>
<dbReference type="EMBL" id="JACHGX010000029">
    <property type="protein sequence ID" value="MBB6091136.1"/>
    <property type="molecule type" value="Genomic_DNA"/>
</dbReference>
<dbReference type="Gene3D" id="1.10.10.10">
    <property type="entry name" value="Winged helix-like DNA-binding domain superfamily/Winged helix DNA-binding domain"/>
    <property type="match status" value="1"/>
</dbReference>
<sequence>MSGDGFPVTPGTNEYTVLSFLVAHRGTEFTLGEIADDTDISKSAATEAVMQLRDWGLIDQSEDHYYVNQERGGELAKRLESLDAVVQLFAATPADDTYAEQGWENEVTTLD</sequence>
<dbReference type="Pfam" id="PF12802">
    <property type="entry name" value="MarR_2"/>
    <property type="match status" value="1"/>
</dbReference>
<evidence type="ECO:0000259" key="1">
    <source>
        <dbReference type="Pfam" id="PF12802"/>
    </source>
</evidence>
<dbReference type="AlphaFoldDB" id="A0A841HEF3"/>
<dbReference type="InterPro" id="IPR036388">
    <property type="entry name" value="WH-like_DNA-bd_sf"/>
</dbReference>
<dbReference type="SUPFAM" id="SSF46785">
    <property type="entry name" value="Winged helix' DNA-binding domain"/>
    <property type="match status" value="1"/>
</dbReference>
<evidence type="ECO:0000313" key="3">
    <source>
        <dbReference type="Proteomes" id="UP000642919"/>
    </source>
</evidence>
<dbReference type="RefSeq" id="WP_010901975.1">
    <property type="nucleotide sequence ID" value="NZ_JACHGX010000029.1"/>
</dbReference>
<gene>
    <name evidence="2" type="ORF">HNR49_002527</name>
</gene>
<proteinExistence type="predicted"/>
<accession>A0A841HEF3</accession>
<dbReference type="Proteomes" id="UP000642919">
    <property type="component" value="Unassembled WGS sequence"/>
</dbReference>
<reference evidence="2" key="1">
    <citation type="submission" date="2020-08" db="EMBL/GenBank/DDBJ databases">
        <title>Genomic Encyclopedia of Type Strains, Phase IV (KMG-IV): sequencing the most valuable type-strain genomes for metagenomic binning, comparative biology and taxonomic classification.</title>
        <authorList>
            <person name="Goeker M."/>
        </authorList>
    </citation>
    <scope>NUCLEOTIDE SEQUENCE</scope>
    <source>
        <strain evidence="2">DSM 669</strain>
    </source>
</reference>
<dbReference type="GeneID" id="68693022"/>
<dbReference type="InterPro" id="IPR000835">
    <property type="entry name" value="HTH_MarR-typ"/>
</dbReference>
<dbReference type="InterPro" id="IPR036390">
    <property type="entry name" value="WH_DNA-bd_sf"/>
</dbReference>
<name>A0A841HEF3_HALSI</name>
<keyword evidence="2" id="KW-0238">DNA-binding</keyword>
<evidence type="ECO:0000313" key="2">
    <source>
        <dbReference type="EMBL" id="MBB6091136.1"/>
    </source>
</evidence>